<keyword evidence="7" id="KW-1185">Reference proteome</keyword>
<accession>A0A347VGU6</accession>
<sequence length="253" mass="27731">MTNKNILITGASSGFGKYLALEFAENCDNITLFLIARRKENLQNLKEQIEQKKKNINVILGVGDVCDRAFIDKFTQDIKVDILVNNAGLALGIEPAESCKMGDWDRMISVNISALVYLTHKILPQMVAQKSGHIINIGSIAGHYAYRGGNVYGASKAFVEQFSRNLRADLFDKNVRVSNIEPGLCDGSDFSLTRFSGDKAKADAVYQGTKPLHAQDVAKIIFWVSTLPPHININAIEVMPTIQASAGLAVCKD</sequence>
<gene>
    <name evidence="5" type="ORF">DCO61_06415</name>
    <name evidence="6" type="ORF">LS64_006480</name>
</gene>
<dbReference type="PROSITE" id="PS00061">
    <property type="entry name" value="ADH_SHORT"/>
    <property type="match status" value="1"/>
</dbReference>
<dbReference type="Proteomes" id="UP000029714">
    <property type="component" value="Unassembled WGS sequence"/>
</dbReference>
<dbReference type="RefSeq" id="WP_118949237.1">
    <property type="nucleotide sequence ID" value="NZ_JRMP02000008.1"/>
</dbReference>
<dbReference type="PRINTS" id="PR00081">
    <property type="entry name" value="GDHRDH"/>
</dbReference>
<reference evidence="5 8" key="4">
    <citation type="submission" date="2019-12" db="EMBL/GenBank/DDBJ databases">
        <title>Multi-Generational Helicobacter saguini Isolates.</title>
        <authorList>
            <person name="Mannion A."/>
            <person name="Shen Z."/>
            <person name="Fox J.G."/>
        </authorList>
    </citation>
    <scope>NUCLEOTIDE SEQUENCE [LARGE SCALE GENOMIC DNA]</scope>
    <source>
        <strain evidence="5">16-048</strain>
        <strain evidence="8">16-048 (F4)</strain>
    </source>
</reference>
<keyword evidence="2" id="KW-0560">Oxidoreductase</keyword>
<evidence type="ECO:0000313" key="5">
    <source>
        <dbReference type="EMBL" id="MWV69645.1"/>
    </source>
</evidence>
<protein>
    <submittedName>
        <fullName evidence="6">SDR family NAD(P)-dependent oxidoreductase</fullName>
    </submittedName>
</protein>
<dbReference type="GO" id="GO:0016616">
    <property type="term" value="F:oxidoreductase activity, acting on the CH-OH group of donors, NAD or NADP as acceptor"/>
    <property type="evidence" value="ECO:0007669"/>
    <property type="project" value="UniProtKB-ARBA"/>
</dbReference>
<dbReference type="FunFam" id="3.40.50.720:FF:000047">
    <property type="entry name" value="NADP-dependent L-serine/L-allo-threonine dehydrogenase"/>
    <property type="match status" value="1"/>
</dbReference>
<dbReference type="Pfam" id="PF00106">
    <property type="entry name" value="adh_short"/>
    <property type="match status" value="1"/>
</dbReference>
<dbReference type="InterPro" id="IPR036291">
    <property type="entry name" value="NAD(P)-bd_dom_sf"/>
</dbReference>
<evidence type="ECO:0000256" key="4">
    <source>
        <dbReference type="SAM" id="Coils"/>
    </source>
</evidence>
<evidence type="ECO:0000256" key="2">
    <source>
        <dbReference type="ARBA" id="ARBA00023002"/>
    </source>
</evidence>
<dbReference type="InterPro" id="IPR020904">
    <property type="entry name" value="Sc_DH/Rdtase_CS"/>
</dbReference>
<dbReference type="Gene3D" id="3.40.50.720">
    <property type="entry name" value="NAD(P)-binding Rossmann-like Domain"/>
    <property type="match status" value="1"/>
</dbReference>
<organism evidence="6 7">
    <name type="scientific">Helicobacter saguini</name>
    <dbReference type="NCBI Taxonomy" id="1548018"/>
    <lineage>
        <taxon>Bacteria</taxon>
        <taxon>Pseudomonadati</taxon>
        <taxon>Campylobacterota</taxon>
        <taxon>Epsilonproteobacteria</taxon>
        <taxon>Campylobacterales</taxon>
        <taxon>Helicobacteraceae</taxon>
        <taxon>Helicobacter</taxon>
    </lineage>
</organism>
<keyword evidence="4" id="KW-0175">Coiled coil</keyword>
<evidence type="ECO:0000256" key="1">
    <source>
        <dbReference type="ARBA" id="ARBA00006484"/>
    </source>
</evidence>
<name>A0A347VGU6_9HELI</name>
<feature type="coiled-coil region" evidence="4">
    <location>
        <begin position="32"/>
        <end position="62"/>
    </location>
</feature>
<evidence type="ECO:0000256" key="3">
    <source>
        <dbReference type="RuleBase" id="RU000363"/>
    </source>
</evidence>
<dbReference type="OrthoDB" id="658698at2"/>
<dbReference type="PANTHER" id="PTHR42901:SF1">
    <property type="entry name" value="ALCOHOL DEHYDROGENASE"/>
    <property type="match status" value="1"/>
</dbReference>
<dbReference type="Proteomes" id="UP000477070">
    <property type="component" value="Unassembled WGS sequence"/>
</dbReference>
<dbReference type="AlphaFoldDB" id="A0A347VGU6"/>
<dbReference type="InterPro" id="IPR002347">
    <property type="entry name" value="SDR_fam"/>
</dbReference>
<reference evidence="6" key="3">
    <citation type="submission" date="2018-04" db="EMBL/GenBank/DDBJ databases">
        <authorList>
            <person name="Sheh A."/>
            <person name="Shen Z."/>
            <person name="Mannion A.J."/>
            <person name="Fox J.G."/>
        </authorList>
    </citation>
    <scope>NUCLEOTIDE SEQUENCE</scope>
    <source>
        <strain evidence="6">MIT 97-6194</strain>
    </source>
</reference>
<dbReference type="PRINTS" id="PR00080">
    <property type="entry name" value="SDRFAMILY"/>
</dbReference>
<dbReference type="EMBL" id="QBIU01000001">
    <property type="protein sequence ID" value="MWV69645.1"/>
    <property type="molecule type" value="Genomic_DNA"/>
</dbReference>
<evidence type="ECO:0000313" key="7">
    <source>
        <dbReference type="Proteomes" id="UP000029714"/>
    </source>
</evidence>
<dbReference type="EMBL" id="JRMP02000008">
    <property type="protein sequence ID" value="TLD94355.1"/>
    <property type="molecule type" value="Genomic_DNA"/>
</dbReference>
<dbReference type="PANTHER" id="PTHR42901">
    <property type="entry name" value="ALCOHOL DEHYDROGENASE"/>
    <property type="match status" value="1"/>
</dbReference>
<proteinExistence type="inferred from homology"/>
<evidence type="ECO:0000313" key="8">
    <source>
        <dbReference type="Proteomes" id="UP000477070"/>
    </source>
</evidence>
<reference evidence="6 7" key="1">
    <citation type="journal article" date="2014" name="Genome Announc.">
        <title>Draft genome sequences of eight enterohepatic helicobacter species isolated from both laboratory and wild rodents.</title>
        <authorList>
            <person name="Sheh A."/>
            <person name="Shen Z."/>
            <person name="Fox J.G."/>
        </authorList>
    </citation>
    <scope>NUCLEOTIDE SEQUENCE [LARGE SCALE GENOMIC DNA]</scope>
    <source>
        <strain evidence="6 7">MIT 97-6194</strain>
    </source>
</reference>
<comment type="caution">
    <text evidence="6">The sequence shown here is derived from an EMBL/GenBank/DDBJ whole genome shotgun (WGS) entry which is preliminary data.</text>
</comment>
<evidence type="ECO:0000313" key="6">
    <source>
        <dbReference type="EMBL" id="TLD94355.1"/>
    </source>
</evidence>
<dbReference type="SUPFAM" id="SSF51735">
    <property type="entry name" value="NAD(P)-binding Rossmann-fold domains"/>
    <property type="match status" value="1"/>
</dbReference>
<comment type="similarity">
    <text evidence="1 3">Belongs to the short-chain dehydrogenases/reductases (SDR) family.</text>
</comment>
<reference evidence="6 7" key="2">
    <citation type="journal article" date="2016" name="Infect. Immun.">
        <title>Helicobacter saguini, a Novel Helicobacter Isolated from Cotton-Top Tamarins with Ulcerative Colitis, Has Proinflammatory Properties and Induces Typhlocolitis and Dysplasia in Gnotobiotic IL-10-/- Mice.</title>
        <authorList>
            <person name="Shen Z."/>
            <person name="Mannion A."/>
            <person name="Whary M.T."/>
            <person name="Muthupalani S."/>
            <person name="Sheh A."/>
            <person name="Feng Y."/>
            <person name="Gong G."/>
            <person name="Vandamme P."/>
            <person name="Holcombe H.R."/>
            <person name="Paster B.J."/>
            <person name="Fox J.G."/>
        </authorList>
    </citation>
    <scope>NUCLEOTIDE SEQUENCE [LARGE SCALE GENOMIC DNA]</scope>
    <source>
        <strain evidence="6 7">MIT 97-6194</strain>
    </source>
</reference>